<evidence type="ECO:0000259" key="1">
    <source>
        <dbReference type="Pfam" id="PF11977"/>
    </source>
</evidence>
<dbReference type="PANTHER" id="PTHR12876">
    <property type="entry name" value="N4BP1-RELATED"/>
    <property type="match status" value="1"/>
</dbReference>
<dbReference type="OrthoDB" id="392925at2759"/>
<dbReference type="Pfam" id="PF11977">
    <property type="entry name" value="RNase_Zc3h12a"/>
    <property type="match status" value="1"/>
</dbReference>
<dbReference type="GO" id="GO:0005634">
    <property type="term" value="C:nucleus"/>
    <property type="evidence" value="ECO:0007669"/>
    <property type="project" value="TreeGrafter"/>
</dbReference>
<feature type="domain" description="RNase NYN" evidence="1">
    <location>
        <begin position="9"/>
        <end position="158"/>
    </location>
</feature>
<dbReference type="Gene3D" id="3.40.50.11980">
    <property type="match status" value="1"/>
</dbReference>
<evidence type="ECO:0000313" key="2">
    <source>
        <dbReference type="EMBL" id="KAG5668496.1"/>
    </source>
</evidence>
<accession>A0A9J6BFU0</accession>
<dbReference type="GO" id="GO:0004521">
    <property type="term" value="F:RNA endonuclease activity"/>
    <property type="evidence" value="ECO:0007669"/>
    <property type="project" value="TreeGrafter"/>
</dbReference>
<evidence type="ECO:0000313" key="3">
    <source>
        <dbReference type="Proteomes" id="UP001107558"/>
    </source>
</evidence>
<keyword evidence="3" id="KW-1185">Reference proteome</keyword>
<dbReference type="InterPro" id="IPR051101">
    <property type="entry name" value="ZC3H12/N4BP1_RNase_Reg"/>
</dbReference>
<comment type="caution">
    <text evidence="2">The sequence shown here is derived from an EMBL/GenBank/DDBJ whole genome shotgun (WGS) entry which is preliminary data.</text>
</comment>
<dbReference type="InterPro" id="IPR021869">
    <property type="entry name" value="RNase_Zc3h12_NYN"/>
</dbReference>
<reference evidence="2" key="1">
    <citation type="submission" date="2021-03" db="EMBL/GenBank/DDBJ databases">
        <title>Chromosome level genome of the anhydrobiotic midge Polypedilum vanderplanki.</title>
        <authorList>
            <person name="Yoshida Y."/>
            <person name="Kikawada T."/>
            <person name="Gusev O."/>
        </authorList>
    </citation>
    <scope>NUCLEOTIDE SEQUENCE</scope>
    <source>
        <strain evidence="2">NIAS01</strain>
        <tissue evidence="2">Whole body or cell culture</tissue>
    </source>
</reference>
<sequence>MGFGQSKEKRIIFIDGSNVAFGFTNAKIGKIDSKDEKNFSAEGLKIAIFHFRKLGHEVKAIIPEFRMYKASNKQIMKDLKDSGFLMLIASKAYDDKVLLEAALKNNAAIVSNHRFRDVSAETQRYNAVIQKRQIRYNWACDKFILTQDPYGRNGPSLNEILYK</sequence>
<gene>
    <name evidence="2" type="ORF">PVAND_016435</name>
</gene>
<name>A0A9J6BFU0_POLVA</name>
<dbReference type="AlphaFoldDB" id="A0A9J6BFU0"/>
<dbReference type="Proteomes" id="UP001107558">
    <property type="component" value="Chromosome 4"/>
</dbReference>
<organism evidence="2 3">
    <name type="scientific">Polypedilum vanderplanki</name>
    <name type="common">Sleeping chironomid midge</name>
    <dbReference type="NCBI Taxonomy" id="319348"/>
    <lineage>
        <taxon>Eukaryota</taxon>
        <taxon>Metazoa</taxon>
        <taxon>Ecdysozoa</taxon>
        <taxon>Arthropoda</taxon>
        <taxon>Hexapoda</taxon>
        <taxon>Insecta</taxon>
        <taxon>Pterygota</taxon>
        <taxon>Neoptera</taxon>
        <taxon>Endopterygota</taxon>
        <taxon>Diptera</taxon>
        <taxon>Nematocera</taxon>
        <taxon>Chironomoidea</taxon>
        <taxon>Chironomidae</taxon>
        <taxon>Chironominae</taxon>
        <taxon>Polypedilum</taxon>
        <taxon>Polypedilum</taxon>
    </lineage>
</organism>
<dbReference type="PANTHER" id="PTHR12876:SF35">
    <property type="entry name" value="LD08718P-RELATED"/>
    <property type="match status" value="1"/>
</dbReference>
<proteinExistence type="predicted"/>
<dbReference type="EMBL" id="JADBJN010000004">
    <property type="protein sequence ID" value="KAG5668496.1"/>
    <property type="molecule type" value="Genomic_DNA"/>
</dbReference>
<protein>
    <recommendedName>
        <fullName evidence="1">RNase NYN domain-containing protein</fullName>
    </recommendedName>
</protein>
<dbReference type="GO" id="GO:0003729">
    <property type="term" value="F:mRNA binding"/>
    <property type="evidence" value="ECO:0007669"/>
    <property type="project" value="TreeGrafter"/>
</dbReference>
<dbReference type="GO" id="GO:0036464">
    <property type="term" value="C:cytoplasmic ribonucleoprotein granule"/>
    <property type="evidence" value="ECO:0007669"/>
    <property type="project" value="TreeGrafter"/>
</dbReference>